<proteinExistence type="predicted"/>
<protein>
    <submittedName>
        <fullName evidence="2">C2H2-type domain-containing protein</fullName>
    </submittedName>
</protein>
<evidence type="ECO:0000313" key="1">
    <source>
        <dbReference type="Proteomes" id="UP000095281"/>
    </source>
</evidence>
<name>A0A1I8B686_MELHA</name>
<organism evidence="1 2">
    <name type="scientific">Meloidogyne hapla</name>
    <name type="common">Root-knot nematode worm</name>
    <dbReference type="NCBI Taxonomy" id="6305"/>
    <lineage>
        <taxon>Eukaryota</taxon>
        <taxon>Metazoa</taxon>
        <taxon>Ecdysozoa</taxon>
        <taxon>Nematoda</taxon>
        <taxon>Chromadorea</taxon>
        <taxon>Rhabditida</taxon>
        <taxon>Tylenchina</taxon>
        <taxon>Tylenchomorpha</taxon>
        <taxon>Tylenchoidea</taxon>
        <taxon>Meloidogynidae</taxon>
        <taxon>Meloidogyninae</taxon>
        <taxon>Meloidogyne</taxon>
    </lineage>
</organism>
<accession>A0A1I8B686</accession>
<dbReference type="WBParaSite" id="MhA1_Contig1463.frz3.gene5">
    <property type="protein sequence ID" value="MhA1_Contig1463.frz3.gene5"/>
    <property type="gene ID" value="MhA1_Contig1463.frz3.gene5"/>
</dbReference>
<keyword evidence="1" id="KW-1185">Reference proteome</keyword>
<dbReference type="AlphaFoldDB" id="A0A1I8B686"/>
<dbReference type="Proteomes" id="UP000095281">
    <property type="component" value="Unplaced"/>
</dbReference>
<evidence type="ECO:0000313" key="2">
    <source>
        <dbReference type="WBParaSite" id="MhA1_Contig1463.frz3.gene5"/>
    </source>
</evidence>
<sequence length="116" mass="13247">MLKIFSSSDPTGKRKRAAYLKSTLLLPPDNVCPECHKTISRTNWSKHVGAKHPEYKIANFFEPSHYPQFVSGVEGVQEEQFGSFEQIPIFFEPSHHQQFVSGVGDVRFEQFGSMEQ</sequence>
<reference evidence="2" key="1">
    <citation type="submission" date="2016-11" db="UniProtKB">
        <authorList>
            <consortium name="WormBaseParasite"/>
        </authorList>
    </citation>
    <scope>IDENTIFICATION</scope>
</reference>